<dbReference type="Proteomes" id="UP000307841">
    <property type="component" value="Unassembled WGS sequence"/>
</dbReference>
<sequence length="71" mass="8047">MILFLVLTIGNHGQFDTIYVHEEDKDWLANGSKAYELSNPEDQRDITIPTPETFQSDTNTPFQGEATGLFK</sequence>
<dbReference type="OrthoDB" id="9802248at2"/>
<feature type="compositionally biased region" description="Polar residues" evidence="1">
    <location>
        <begin position="50"/>
        <end position="62"/>
    </location>
</feature>
<dbReference type="AlphaFoldDB" id="A0A4U2Y523"/>
<gene>
    <name evidence="2" type="ORF">E8L90_09420</name>
</gene>
<name>A0A4U2Y523_9BACL</name>
<reference evidence="2 3" key="1">
    <citation type="submission" date="2019-04" db="EMBL/GenBank/DDBJ databases">
        <title>Whole genome sequencing of Brevibacillus sp. TGS2-1.</title>
        <authorList>
            <person name="Choi A."/>
        </authorList>
    </citation>
    <scope>NUCLEOTIDE SEQUENCE [LARGE SCALE GENOMIC DNA]</scope>
    <source>
        <strain evidence="2 3">TGS2-1</strain>
    </source>
</reference>
<proteinExistence type="predicted"/>
<keyword evidence="3" id="KW-1185">Reference proteome</keyword>
<dbReference type="EMBL" id="SZNK01000001">
    <property type="protein sequence ID" value="TKI55646.1"/>
    <property type="molecule type" value="Genomic_DNA"/>
</dbReference>
<comment type="caution">
    <text evidence="2">The sequence shown here is derived from an EMBL/GenBank/DDBJ whole genome shotgun (WGS) entry which is preliminary data.</text>
</comment>
<protein>
    <submittedName>
        <fullName evidence="2">Uncharacterized protein</fullName>
    </submittedName>
</protein>
<organism evidence="2 3">
    <name type="scientific">Brevibacillus antibioticus</name>
    <dbReference type="NCBI Taxonomy" id="2570228"/>
    <lineage>
        <taxon>Bacteria</taxon>
        <taxon>Bacillati</taxon>
        <taxon>Bacillota</taxon>
        <taxon>Bacilli</taxon>
        <taxon>Bacillales</taxon>
        <taxon>Paenibacillaceae</taxon>
        <taxon>Brevibacillus</taxon>
    </lineage>
</organism>
<evidence type="ECO:0000313" key="3">
    <source>
        <dbReference type="Proteomes" id="UP000307841"/>
    </source>
</evidence>
<evidence type="ECO:0000256" key="1">
    <source>
        <dbReference type="SAM" id="MobiDB-lite"/>
    </source>
</evidence>
<dbReference type="RefSeq" id="WP_162309071.1">
    <property type="nucleotide sequence ID" value="NZ_SZNK01000001.1"/>
</dbReference>
<accession>A0A4U2Y523</accession>
<feature type="region of interest" description="Disordered" evidence="1">
    <location>
        <begin position="38"/>
        <end position="71"/>
    </location>
</feature>
<evidence type="ECO:0000313" key="2">
    <source>
        <dbReference type="EMBL" id="TKI55646.1"/>
    </source>
</evidence>